<comment type="cofactor">
    <cofactor evidence="9">
        <name>Mg(2+)</name>
        <dbReference type="ChEBI" id="CHEBI:18420"/>
    </cofactor>
    <text evidence="9">Binds 1 Mg(2+) ion per monomer.</text>
</comment>
<dbReference type="GO" id="GO:0004017">
    <property type="term" value="F:AMP kinase activity"/>
    <property type="evidence" value="ECO:0007669"/>
    <property type="project" value="EnsemblFungi"/>
</dbReference>
<dbReference type="GO" id="GO:0005634">
    <property type="term" value="C:nucleus"/>
    <property type="evidence" value="ECO:0007669"/>
    <property type="project" value="UniProtKB-SubCell"/>
</dbReference>
<comment type="domain">
    <text evidence="9">Consists of three domains, a large central CORE domain and two small peripheral domains, NMPbind and LID, which undergo movements during catalysis. The LID domain closes over the site of phosphoryl transfer upon ATP binding. Assembling and dissambling the active center during each catalytic cycle provides an effective means to prevent ATP hydrolysis.</text>
</comment>
<dbReference type="CDD" id="cd01428">
    <property type="entry name" value="ADK"/>
    <property type="match status" value="1"/>
</dbReference>
<evidence type="ECO:0000256" key="6">
    <source>
        <dbReference type="ARBA" id="ARBA00022975"/>
    </source>
</evidence>
<evidence type="ECO:0000256" key="7">
    <source>
        <dbReference type="ARBA" id="ARBA00023242"/>
    </source>
</evidence>
<dbReference type="PANTHER" id="PTHR23359">
    <property type="entry name" value="NUCLEOTIDE KINASE"/>
    <property type="match status" value="1"/>
</dbReference>
<evidence type="ECO:0000256" key="2">
    <source>
        <dbReference type="ARBA" id="ARBA00022679"/>
    </source>
</evidence>
<keyword evidence="6 9" id="KW-0665">Pyrimidine biosynthesis</keyword>
<evidence type="ECO:0000256" key="3">
    <source>
        <dbReference type="ARBA" id="ARBA00022741"/>
    </source>
</evidence>
<dbReference type="InterPro" id="IPR006266">
    <property type="entry name" value="UMP_CMP_kinase"/>
</dbReference>
<dbReference type="Pfam" id="PF00406">
    <property type="entry name" value="ADK"/>
    <property type="match status" value="1"/>
</dbReference>
<dbReference type="InterPro" id="IPR000850">
    <property type="entry name" value="Adenylat/UMP-CMP_kin"/>
</dbReference>
<keyword evidence="4 9" id="KW-0418">Kinase</keyword>
<feature type="binding site" evidence="9">
    <location>
        <position position="210"/>
    </location>
    <ligand>
        <name>a ribonucleoside 5'-phosphate</name>
        <dbReference type="ChEBI" id="CHEBI:58043"/>
    </ligand>
</feature>
<name>A0A1E4TYR5_PACTA</name>
<evidence type="ECO:0000256" key="4">
    <source>
        <dbReference type="ARBA" id="ARBA00022777"/>
    </source>
</evidence>
<dbReference type="Proteomes" id="UP000094236">
    <property type="component" value="Unassembled WGS sequence"/>
</dbReference>
<keyword evidence="3 9" id="KW-0547">Nucleotide-binding</keyword>
<feature type="binding site" evidence="9">
    <location>
        <position position="204"/>
    </location>
    <ligand>
        <name>ATP</name>
        <dbReference type="ChEBI" id="CHEBI:30616"/>
    </ligand>
</feature>
<dbReference type="EMBL" id="KV454012">
    <property type="protein sequence ID" value="ODV96877.1"/>
    <property type="molecule type" value="Genomic_DNA"/>
</dbReference>
<keyword evidence="2 9" id="KW-0808">Transferase</keyword>
<feature type="binding site" evidence="9">
    <location>
        <position position="249"/>
    </location>
    <ligand>
        <name>ATP</name>
        <dbReference type="ChEBI" id="CHEBI:30616"/>
    </ligand>
</feature>
<feature type="region of interest" description="NMPbind" evidence="9">
    <location>
        <begin position="108"/>
        <end position="138"/>
    </location>
</feature>
<dbReference type="NCBIfam" id="TIGR01359">
    <property type="entry name" value="UMP_CMP_kin_fam"/>
    <property type="match status" value="1"/>
</dbReference>
<dbReference type="EC" id="2.7.4.14" evidence="9"/>
<dbReference type="AlphaFoldDB" id="A0A1E4TYR5"/>
<feature type="binding site" evidence="9">
    <location>
        <begin position="88"/>
        <end position="93"/>
    </location>
    <ligand>
        <name>ATP</name>
        <dbReference type="ChEBI" id="CHEBI:30616"/>
    </ligand>
</feature>
<dbReference type="GO" id="GO:0005524">
    <property type="term" value="F:ATP binding"/>
    <property type="evidence" value="ECO:0007669"/>
    <property type="project" value="UniProtKB-KW"/>
</dbReference>
<feature type="binding site" evidence="9">
    <location>
        <position position="221"/>
    </location>
    <ligand>
        <name>a ribonucleoside 5'-phosphate</name>
        <dbReference type="ChEBI" id="CHEBI:58043"/>
    </ligand>
</feature>
<dbReference type="SUPFAM" id="SSF52540">
    <property type="entry name" value="P-loop containing nucleoside triphosphate hydrolases"/>
    <property type="match status" value="1"/>
</dbReference>
<dbReference type="OrthoDB" id="442176at2759"/>
<evidence type="ECO:0000256" key="5">
    <source>
        <dbReference type="ARBA" id="ARBA00022840"/>
    </source>
</evidence>
<keyword evidence="7 9" id="KW-0539">Nucleus</keyword>
<comment type="catalytic activity">
    <reaction evidence="8 9">
        <text>UMP + ATP = UDP + ADP</text>
        <dbReference type="Rhea" id="RHEA:24400"/>
        <dbReference type="ChEBI" id="CHEBI:30616"/>
        <dbReference type="ChEBI" id="CHEBI:57865"/>
        <dbReference type="ChEBI" id="CHEBI:58223"/>
        <dbReference type="ChEBI" id="CHEBI:456216"/>
        <dbReference type="EC" id="2.7.4.14"/>
    </reaction>
</comment>
<dbReference type="PRINTS" id="PR00094">
    <property type="entry name" value="ADENYLTKNASE"/>
</dbReference>
<evidence type="ECO:0000313" key="10">
    <source>
        <dbReference type="EMBL" id="ODV96877.1"/>
    </source>
</evidence>
<evidence type="ECO:0000256" key="8">
    <source>
        <dbReference type="ARBA" id="ARBA00048116"/>
    </source>
</evidence>
<dbReference type="InterPro" id="IPR033690">
    <property type="entry name" value="Adenylat_kinase_CS"/>
</dbReference>
<feature type="binding site" evidence="9">
    <location>
        <begin position="136"/>
        <end position="138"/>
    </location>
    <ligand>
        <name>a ribonucleoside 5'-phosphate</name>
        <dbReference type="ChEBI" id="CHEBI:58043"/>
    </ligand>
</feature>
<accession>A0A1E4TYR5</accession>
<feature type="binding site" evidence="9">
    <location>
        <position position="173"/>
    </location>
    <ligand>
        <name>a ribonucleoside 5'-phosphate</name>
        <dbReference type="ChEBI" id="CHEBI:58043"/>
    </ligand>
</feature>
<dbReference type="GO" id="GO:0006207">
    <property type="term" value="P:'de novo' pyrimidine nucleobase biosynthetic process"/>
    <property type="evidence" value="ECO:0007669"/>
    <property type="project" value="EnsemblFungi"/>
</dbReference>
<comment type="subunit">
    <text evidence="9">Monomer.</text>
</comment>
<gene>
    <name evidence="9" type="primary">URA6</name>
    <name evidence="10" type="ORF">PACTADRAFT_39710</name>
</gene>
<feature type="binding site" evidence="9">
    <location>
        <position position="114"/>
    </location>
    <ligand>
        <name>a ribonucleoside 5'-phosphate</name>
        <dbReference type="ChEBI" id="CHEBI:58043"/>
    </ligand>
</feature>
<dbReference type="HAMAP" id="MF_03172">
    <property type="entry name" value="Adenylate_kinase_UMP_CMP_kin"/>
    <property type="match status" value="1"/>
</dbReference>
<evidence type="ECO:0000313" key="11">
    <source>
        <dbReference type="Proteomes" id="UP000094236"/>
    </source>
</evidence>
<dbReference type="FunFam" id="3.40.50.300:FF:000315">
    <property type="entry name" value="Adenylate kinase 1"/>
    <property type="match status" value="1"/>
</dbReference>
<dbReference type="Gene3D" id="3.40.50.300">
    <property type="entry name" value="P-loop containing nucleotide triphosphate hydrolases"/>
    <property type="match status" value="1"/>
</dbReference>
<reference evidence="11" key="1">
    <citation type="submission" date="2016-05" db="EMBL/GenBank/DDBJ databases">
        <title>Comparative genomics of biotechnologically important yeasts.</title>
        <authorList>
            <consortium name="DOE Joint Genome Institute"/>
            <person name="Riley R."/>
            <person name="Haridas S."/>
            <person name="Wolfe K.H."/>
            <person name="Lopes M.R."/>
            <person name="Hittinger C.T."/>
            <person name="Goker M."/>
            <person name="Salamov A."/>
            <person name="Wisecaver J."/>
            <person name="Long T.M."/>
            <person name="Aerts A.L."/>
            <person name="Barry K."/>
            <person name="Choi C."/>
            <person name="Clum A."/>
            <person name="Coughlan A.Y."/>
            <person name="Deshpande S."/>
            <person name="Douglass A.P."/>
            <person name="Hanson S.J."/>
            <person name="Klenk H.-P."/>
            <person name="Labutti K."/>
            <person name="Lapidus A."/>
            <person name="Lindquist E."/>
            <person name="Lipzen A."/>
            <person name="Meier-Kolthoff J.P."/>
            <person name="Ohm R.A."/>
            <person name="Otillar R.P."/>
            <person name="Pangilinan J."/>
            <person name="Peng Y."/>
            <person name="Rokas A."/>
            <person name="Rosa C.A."/>
            <person name="Scheuner C."/>
            <person name="Sibirny A.A."/>
            <person name="Slot J.C."/>
            <person name="Stielow J.B."/>
            <person name="Sun H."/>
            <person name="Kurtzman C.P."/>
            <person name="Blackwell M."/>
            <person name="Grigoriev I.V."/>
            <person name="Jeffries T.W."/>
        </authorList>
    </citation>
    <scope>NUCLEOTIDE SEQUENCE [LARGE SCALE GENOMIC DNA]</scope>
    <source>
        <strain evidence="11">NRRL Y-2460</strain>
    </source>
</reference>
<proteinExistence type="inferred from homology"/>
<comment type="subcellular location">
    <subcellularLocation>
        <location evidence="9">Cytoplasm</location>
    </subcellularLocation>
    <subcellularLocation>
        <location evidence="9">Nucleus</location>
    </subcellularLocation>
    <text evidence="9">Predominantly cytoplasmic.</text>
</comment>
<protein>
    <recommendedName>
        <fullName evidence="9">Uridylate kinase</fullName>
        <shortName evidence="9">UK</shortName>
        <ecNumber evidence="9">2.7.4.14</ecNumber>
    </recommendedName>
    <alternativeName>
        <fullName evidence="9">ATP:UMP phosphotransferase</fullName>
    </alternativeName>
    <alternativeName>
        <fullName evidence="9">Deoxycytidylate kinase</fullName>
        <shortName evidence="9">CK</shortName>
        <shortName evidence="9">dCMP kinase</shortName>
    </alternativeName>
    <alternativeName>
        <fullName evidence="9">Uridine monophosphate kinase</fullName>
        <shortName evidence="9">UMP kinase</shortName>
        <shortName evidence="9">UMPK</shortName>
    </alternativeName>
</protein>
<organism evidence="10 11">
    <name type="scientific">Pachysolen tannophilus NRRL Y-2460</name>
    <dbReference type="NCBI Taxonomy" id="669874"/>
    <lineage>
        <taxon>Eukaryota</taxon>
        <taxon>Fungi</taxon>
        <taxon>Dikarya</taxon>
        <taxon>Ascomycota</taxon>
        <taxon>Saccharomycotina</taxon>
        <taxon>Pichiomycetes</taxon>
        <taxon>Pachysolenaceae</taxon>
        <taxon>Pachysolen</taxon>
    </lineage>
</organism>
<comment type="similarity">
    <text evidence="9">Belongs to the adenylate kinase family. UMP-CMP kinase subfamily.</text>
</comment>
<comment type="function">
    <text evidence="9">Catalyzes the phosphorylation of pyrimidine nucleoside monophosphates at the expense of ATP. Plays an important role in de novo pyrimidine nucleotide biosynthesis. Has preference for UMP and dUMP as phosphate acceptors, but can also use CMP, dCMP and AMP.</text>
</comment>
<dbReference type="STRING" id="669874.A0A1E4TYR5"/>
<dbReference type="PROSITE" id="PS00113">
    <property type="entry name" value="ADENYLATE_KINASE"/>
    <property type="match status" value="1"/>
</dbReference>
<evidence type="ECO:0000256" key="1">
    <source>
        <dbReference type="ARBA" id="ARBA00022490"/>
    </source>
</evidence>
<sequence>MGVRFGFKTNRFYSSSGSSGSPGSGKPNHFRILLVLGTLAIGTTIYNTVSSPSTSKMPTAFVEPDLQAKKPAFSSDQVSVIFVLGGPGSGKGTQCANLVKDYGFVHLSAGDLLRAEQNNPNSKYGELIKTCIKEGTIVPQEITINLLQQAMEKEVTKGNLRFLIDGFPRKMDQALTFENQIVKSSLVLFFQCPESVMLTRLLKRGETSGRSDDNVESIKKRFKTFVETSMPVVEYYGKQNKVIQVNCEDAVDKVYANVKFALKDKLNIDTNK</sequence>
<dbReference type="GO" id="GO:0033862">
    <property type="term" value="F:UMP kinase activity"/>
    <property type="evidence" value="ECO:0007669"/>
    <property type="project" value="EnsemblFungi"/>
</dbReference>
<dbReference type="GO" id="GO:0006221">
    <property type="term" value="P:pyrimidine nucleotide biosynthetic process"/>
    <property type="evidence" value="ECO:0007669"/>
    <property type="project" value="UniProtKB-UniRule"/>
</dbReference>
<feature type="region of interest" description="LID" evidence="9">
    <location>
        <begin position="203"/>
        <end position="213"/>
    </location>
</feature>
<keyword evidence="5 9" id="KW-0067">ATP-binding</keyword>
<keyword evidence="1 9" id="KW-0963">Cytoplasm</keyword>
<dbReference type="GO" id="GO:0005737">
    <property type="term" value="C:cytoplasm"/>
    <property type="evidence" value="ECO:0007669"/>
    <property type="project" value="UniProtKB-SubCell"/>
</dbReference>
<dbReference type="HAMAP" id="MF_00235">
    <property type="entry name" value="Adenylate_kinase_Adk"/>
    <property type="match status" value="1"/>
</dbReference>
<keyword evidence="11" id="KW-1185">Reference proteome</keyword>
<evidence type="ECO:0000256" key="9">
    <source>
        <dbReference type="HAMAP-Rule" id="MF_03172"/>
    </source>
</evidence>
<dbReference type="InterPro" id="IPR027417">
    <property type="entry name" value="P-loop_NTPase"/>
</dbReference>
<feature type="binding site" evidence="9">
    <location>
        <begin position="166"/>
        <end position="169"/>
    </location>
    <ligand>
        <name>a ribonucleoside 5'-phosphate</name>
        <dbReference type="ChEBI" id="CHEBI:58043"/>
    </ligand>
</feature>